<accession>A0A2U1NKD1</accession>
<comment type="caution">
    <text evidence="1">The sequence shown here is derived from an EMBL/GenBank/DDBJ whole genome shotgun (WGS) entry which is preliminary data.</text>
</comment>
<evidence type="ECO:0000313" key="2">
    <source>
        <dbReference type="Proteomes" id="UP000245207"/>
    </source>
</evidence>
<keyword evidence="1" id="KW-0472">Membrane</keyword>
<name>A0A2U1NKD1_ARTAN</name>
<dbReference type="GO" id="GO:0003676">
    <property type="term" value="F:nucleic acid binding"/>
    <property type="evidence" value="ECO:0007669"/>
    <property type="project" value="InterPro"/>
</dbReference>
<keyword evidence="2" id="KW-1185">Reference proteome</keyword>
<dbReference type="SUPFAM" id="SSF54928">
    <property type="entry name" value="RNA-binding domain, RBD"/>
    <property type="match status" value="1"/>
</dbReference>
<proteinExistence type="predicted"/>
<dbReference type="Gene3D" id="3.30.70.330">
    <property type="match status" value="1"/>
</dbReference>
<evidence type="ECO:0000313" key="1">
    <source>
        <dbReference type="EMBL" id="PWA73969.1"/>
    </source>
</evidence>
<dbReference type="OrthoDB" id="40134at2759"/>
<sequence>MGTGGKNLNRMDSYAYKKTSGADKAGVVQKKKGQNMCSLPRPVYIQEKKACGTTKETLTSGFKVYGEIEDCNVIMDRDFGKAKGFGRFMRPFKMFEGCKLHCQKATDGKNKGVVSTVNAAPLVQQATPQMMARNAHILALDPTHESSQGVRYDRYIDLARHTFGQKLRPWIVLPQQLIVQVGVNIVYMVTGGT</sequence>
<protein>
    <submittedName>
        <fullName evidence="1">Transmembrane amino acid transporter family protein</fullName>
    </submittedName>
</protein>
<organism evidence="1 2">
    <name type="scientific">Artemisia annua</name>
    <name type="common">Sweet wormwood</name>
    <dbReference type="NCBI Taxonomy" id="35608"/>
    <lineage>
        <taxon>Eukaryota</taxon>
        <taxon>Viridiplantae</taxon>
        <taxon>Streptophyta</taxon>
        <taxon>Embryophyta</taxon>
        <taxon>Tracheophyta</taxon>
        <taxon>Spermatophyta</taxon>
        <taxon>Magnoliopsida</taxon>
        <taxon>eudicotyledons</taxon>
        <taxon>Gunneridae</taxon>
        <taxon>Pentapetalae</taxon>
        <taxon>asterids</taxon>
        <taxon>campanulids</taxon>
        <taxon>Asterales</taxon>
        <taxon>Asteraceae</taxon>
        <taxon>Asteroideae</taxon>
        <taxon>Anthemideae</taxon>
        <taxon>Artemisiinae</taxon>
        <taxon>Artemisia</taxon>
    </lineage>
</organism>
<dbReference type="InterPro" id="IPR012677">
    <property type="entry name" value="Nucleotide-bd_a/b_plait_sf"/>
</dbReference>
<dbReference type="EMBL" id="PKPP01002644">
    <property type="protein sequence ID" value="PWA73969.1"/>
    <property type="molecule type" value="Genomic_DNA"/>
</dbReference>
<gene>
    <name evidence="1" type="ORF">CTI12_AA256980</name>
</gene>
<reference evidence="1 2" key="1">
    <citation type="journal article" date="2018" name="Mol. Plant">
        <title>The genome of Artemisia annua provides insight into the evolution of Asteraceae family and artemisinin biosynthesis.</title>
        <authorList>
            <person name="Shen Q."/>
            <person name="Zhang L."/>
            <person name="Liao Z."/>
            <person name="Wang S."/>
            <person name="Yan T."/>
            <person name="Shi P."/>
            <person name="Liu M."/>
            <person name="Fu X."/>
            <person name="Pan Q."/>
            <person name="Wang Y."/>
            <person name="Lv Z."/>
            <person name="Lu X."/>
            <person name="Zhang F."/>
            <person name="Jiang W."/>
            <person name="Ma Y."/>
            <person name="Chen M."/>
            <person name="Hao X."/>
            <person name="Li L."/>
            <person name="Tang Y."/>
            <person name="Lv G."/>
            <person name="Zhou Y."/>
            <person name="Sun X."/>
            <person name="Brodelius P.E."/>
            <person name="Rose J.K.C."/>
            <person name="Tang K."/>
        </authorList>
    </citation>
    <scope>NUCLEOTIDE SEQUENCE [LARGE SCALE GENOMIC DNA]</scope>
    <source>
        <strain evidence="2">cv. Huhao1</strain>
        <tissue evidence="1">Leaf</tissue>
    </source>
</reference>
<dbReference type="Proteomes" id="UP000245207">
    <property type="component" value="Unassembled WGS sequence"/>
</dbReference>
<dbReference type="AlphaFoldDB" id="A0A2U1NKD1"/>
<keyword evidence="1" id="KW-0812">Transmembrane</keyword>
<dbReference type="STRING" id="35608.A0A2U1NKD1"/>
<dbReference type="InterPro" id="IPR035979">
    <property type="entry name" value="RBD_domain_sf"/>
</dbReference>